<reference evidence="1" key="1">
    <citation type="submission" date="2023-07" db="EMBL/GenBank/DDBJ databases">
        <title>draft genome sequence of fig (Ficus carica).</title>
        <authorList>
            <person name="Takahashi T."/>
            <person name="Nishimura K."/>
        </authorList>
    </citation>
    <scope>NUCLEOTIDE SEQUENCE</scope>
</reference>
<accession>A0AA87YVE2</accession>
<evidence type="ECO:0000313" key="2">
    <source>
        <dbReference type="Proteomes" id="UP001187192"/>
    </source>
</evidence>
<dbReference type="EMBL" id="BTGU01006828">
    <property type="protein sequence ID" value="GMN23988.1"/>
    <property type="molecule type" value="Genomic_DNA"/>
</dbReference>
<organism evidence="1 2">
    <name type="scientific">Ficus carica</name>
    <name type="common">Common fig</name>
    <dbReference type="NCBI Taxonomy" id="3494"/>
    <lineage>
        <taxon>Eukaryota</taxon>
        <taxon>Viridiplantae</taxon>
        <taxon>Streptophyta</taxon>
        <taxon>Embryophyta</taxon>
        <taxon>Tracheophyta</taxon>
        <taxon>Spermatophyta</taxon>
        <taxon>Magnoliopsida</taxon>
        <taxon>eudicotyledons</taxon>
        <taxon>Gunneridae</taxon>
        <taxon>Pentapetalae</taxon>
        <taxon>rosids</taxon>
        <taxon>fabids</taxon>
        <taxon>Rosales</taxon>
        <taxon>Moraceae</taxon>
        <taxon>Ficeae</taxon>
        <taxon>Ficus</taxon>
    </lineage>
</organism>
<comment type="caution">
    <text evidence="1">The sequence shown here is derived from an EMBL/GenBank/DDBJ whole genome shotgun (WGS) entry which is preliminary data.</text>
</comment>
<proteinExistence type="predicted"/>
<sequence length="136" mass="14911">MTWLPDQIFTTSSRCIVYPGWIILGDDFVSPNTLPRGMIPSTSSTYYCTMSRRHPPPPALTGATPAGVGGRPPYCPLYRVGDTWHQSIGSIAPTSLRPTRQPGALDSRPGWVTRVPGTARSDAMRTRCARTKFMSN</sequence>
<evidence type="ECO:0000313" key="1">
    <source>
        <dbReference type="EMBL" id="GMN23988.1"/>
    </source>
</evidence>
<keyword evidence="2" id="KW-1185">Reference proteome</keyword>
<name>A0AA87YVE2_FICCA</name>
<protein>
    <submittedName>
        <fullName evidence="1">Uncharacterized protein</fullName>
    </submittedName>
</protein>
<dbReference type="AlphaFoldDB" id="A0AA87YVE2"/>
<gene>
    <name evidence="1" type="ORF">TIFTF001_049114</name>
</gene>
<dbReference type="Proteomes" id="UP001187192">
    <property type="component" value="Unassembled WGS sequence"/>
</dbReference>